<evidence type="ECO:0000313" key="3">
    <source>
        <dbReference type="Proteomes" id="UP000464751"/>
    </source>
</evidence>
<accession>A0A6P1YI19</accession>
<proteinExistence type="predicted"/>
<gene>
    <name evidence="2" type="ORF">G3A50_02000</name>
</gene>
<dbReference type="AlphaFoldDB" id="A0A6P1YI19"/>
<keyword evidence="1" id="KW-0472">Membrane</keyword>
<feature type="transmembrane region" description="Helical" evidence="1">
    <location>
        <begin position="22"/>
        <end position="45"/>
    </location>
</feature>
<dbReference type="RefSeq" id="WP_163073627.1">
    <property type="nucleotide sequence ID" value="NZ_CP048630.1"/>
</dbReference>
<feature type="transmembrane region" description="Helical" evidence="1">
    <location>
        <begin position="65"/>
        <end position="84"/>
    </location>
</feature>
<keyword evidence="3" id="KW-1185">Reference proteome</keyword>
<dbReference type="EMBL" id="CP048630">
    <property type="protein sequence ID" value="QIB32610.1"/>
    <property type="molecule type" value="Genomic_DNA"/>
</dbReference>
<name>A0A6P1YI19_9HYPH</name>
<keyword evidence="1" id="KW-1133">Transmembrane helix</keyword>
<keyword evidence="1" id="KW-0812">Transmembrane</keyword>
<sequence>MPRHTAELAAPRHTTGRRLRRALLEAGLVLSLTLAIVAVLCMFGLQRVSALEIHPAAASDARIAMGAVLLAGFVGMCGLTSFMLRSTLQPDARDAASRRREG</sequence>
<dbReference type="KEGG" id="apra:G3A50_02000"/>
<dbReference type="Proteomes" id="UP000464751">
    <property type="component" value="Chromosome"/>
</dbReference>
<reference evidence="2 3" key="1">
    <citation type="submission" date="2020-02" db="EMBL/GenBank/DDBJ databases">
        <authorList>
            <person name="Li G."/>
        </authorList>
    </citation>
    <scope>NUCLEOTIDE SEQUENCE [LARGE SCALE GENOMIC DNA]</scope>
    <source>
        <strain evidence="2 3">DSM 102029</strain>
    </source>
</reference>
<protein>
    <submittedName>
        <fullName evidence="2">Uncharacterized protein</fullName>
    </submittedName>
</protein>
<organism evidence="2 3">
    <name type="scientific">Ancylobacter pratisalsi</name>
    <dbReference type="NCBI Taxonomy" id="1745854"/>
    <lineage>
        <taxon>Bacteria</taxon>
        <taxon>Pseudomonadati</taxon>
        <taxon>Pseudomonadota</taxon>
        <taxon>Alphaproteobacteria</taxon>
        <taxon>Hyphomicrobiales</taxon>
        <taxon>Xanthobacteraceae</taxon>
        <taxon>Ancylobacter</taxon>
    </lineage>
</organism>
<evidence type="ECO:0000313" key="2">
    <source>
        <dbReference type="EMBL" id="QIB32610.1"/>
    </source>
</evidence>
<evidence type="ECO:0000256" key="1">
    <source>
        <dbReference type="SAM" id="Phobius"/>
    </source>
</evidence>